<evidence type="ECO:0000256" key="3">
    <source>
        <dbReference type="SAM" id="MobiDB-lite"/>
    </source>
</evidence>
<comment type="caution">
    <text evidence="5">The sequence shown here is derived from an EMBL/GenBank/DDBJ whole genome shotgun (WGS) entry which is preliminary data.</text>
</comment>
<protein>
    <submittedName>
        <fullName evidence="5">LAS seventeen-binding protein 3</fullName>
    </submittedName>
</protein>
<dbReference type="PRINTS" id="PR00452">
    <property type="entry name" value="SH3DOMAIN"/>
</dbReference>
<name>A0A1R0GMB6_9FUNG</name>
<dbReference type="GO" id="GO:0031097">
    <property type="term" value="C:medial cortex"/>
    <property type="evidence" value="ECO:0007669"/>
    <property type="project" value="TreeGrafter"/>
</dbReference>
<feature type="non-terminal residue" evidence="5">
    <location>
        <position position="1"/>
    </location>
</feature>
<keyword evidence="1 2" id="KW-0728">SH3 domain</keyword>
<dbReference type="FunFam" id="2.30.30.40:FF:000100">
    <property type="entry name" value="SH3 domain-containing YSC84-like protein 1"/>
    <property type="match status" value="1"/>
</dbReference>
<dbReference type="PANTHER" id="PTHR47174">
    <property type="entry name" value="BRIDGING INTEGRATOR 3"/>
    <property type="match status" value="1"/>
</dbReference>
<gene>
    <name evidence="5" type="ORF">AYI68_g7917</name>
</gene>
<organism evidence="5 6">
    <name type="scientific">Smittium mucronatum</name>
    <dbReference type="NCBI Taxonomy" id="133383"/>
    <lineage>
        <taxon>Eukaryota</taxon>
        <taxon>Fungi</taxon>
        <taxon>Fungi incertae sedis</taxon>
        <taxon>Zoopagomycota</taxon>
        <taxon>Kickxellomycotina</taxon>
        <taxon>Harpellomycetes</taxon>
        <taxon>Harpellales</taxon>
        <taxon>Legeriomycetaceae</taxon>
        <taxon>Smittium</taxon>
    </lineage>
</organism>
<dbReference type="PRINTS" id="PR01887">
    <property type="entry name" value="SPECTRNALPHA"/>
</dbReference>
<dbReference type="GO" id="GO:0030479">
    <property type="term" value="C:actin cortical patch"/>
    <property type="evidence" value="ECO:0007669"/>
    <property type="project" value="TreeGrafter"/>
</dbReference>
<feature type="domain" description="SH3" evidence="4">
    <location>
        <begin position="56"/>
        <end position="117"/>
    </location>
</feature>
<dbReference type="Gene3D" id="2.30.30.40">
    <property type="entry name" value="SH3 Domains"/>
    <property type="match status" value="1"/>
</dbReference>
<evidence type="ECO:0000313" key="6">
    <source>
        <dbReference type="Proteomes" id="UP000187455"/>
    </source>
</evidence>
<accession>A0A1R0GMB6</accession>
<dbReference type="STRING" id="133383.A0A1R0GMB6"/>
<dbReference type="PANTHER" id="PTHR47174:SF1">
    <property type="entry name" value="REDUCED VIABILITY UPON STARVATION PROTEIN 167"/>
    <property type="match status" value="1"/>
</dbReference>
<dbReference type="InterPro" id="IPR046982">
    <property type="entry name" value="BIN3/RVS161-like"/>
</dbReference>
<dbReference type="Proteomes" id="UP000187455">
    <property type="component" value="Unassembled WGS sequence"/>
</dbReference>
<sequence length="146" mass="16095">KYIDHLPAYEGGNPNWFPPEKVNQRSADGAAAPQTSSQPQPQPQTQQQAQPQQPPLDKKCGEAVFDFTGESDHDLAFKKGDIIQIIKSTDSQFDWWEGSLNGKTGQFPANYIKLIHFLTLSIPHPIYLFVAFTGGANSTRSSSPPP</sequence>
<dbReference type="AlphaFoldDB" id="A0A1R0GMB6"/>
<dbReference type="GO" id="GO:1990528">
    <property type="term" value="C:Rvs161p-Rvs167p complex"/>
    <property type="evidence" value="ECO:0007669"/>
    <property type="project" value="TreeGrafter"/>
</dbReference>
<dbReference type="InterPro" id="IPR001452">
    <property type="entry name" value="SH3_domain"/>
</dbReference>
<evidence type="ECO:0000259" key="4">
    <source>
        <dbReference type="PROSITE" id="PS50002"/>
    </source>
</evidence>
<keyword evidence="6" id="KW-1185">Reference proteome</keyword>
<dbReference type="GO" id="GO:0008289">
    <property type="term" value="F:lipid binding"/>
    <property type="evidence" value="ECO:0007669"/>
    <property type="project" value="TreeGrafter"/>
</dbReference>
<feature type="compositionally biased region" description="Low complexity" evidence="3">
    <location>
        <begin position="30"/>
        <end position="51"/>
    </location>
</feature>
<evidence type="ECO:0000313" key="5">
    <source>
        <dbReference type="EMBL" id="OLY78044.1"/>
    </source>
</evidence>
<dbReference type="GO" id="GO:0097320">
    <property type="term" value="P:plasma membrane tubulation"/>
    <property type="evidence" value="ECO:0007669"/>
    <property type="project" value="TreeGrafter"/>
</dbReference>
<dbReference type="EMBL" id="LSSL01007344">
    <property type="protein sequence ID" value="OLY78044.1"/>
    <property type="molecule type" value="Genomic_DNA"/>
</dbReference>
<dbReference type="OrthoDB" id="5983572at2759"/>
<reference evidence="5 6" key="1">
    <citation type="journal article" date="2016" name="Mol. Biol. Evol.">
        <title>Genome-Wide Survey of Gut Fungi (Harpellales) Reveals the First Horizontally Transferred Ubiquitin Gene from a Mosquito Host.</title>
        <authorList>
            <person name="Wang Y."/>
            <person name="White M.M."/>
            <person name="Kvist S."/>
            <person name="Moncalvo J.M."/>
        </authorList>
    </citation>
    <scope>NUCLEOTIDE SEQUENCE [LARGE SCALE GENOMIC DNA]</scope>
    <source>
        <strain evidence="5 6">ALG-7-W6</strain>
    </source>
</reference>
<dbReference type="SUPFAM" id="SSF50044">
    <property type="entry name" value="SH3-domain"/>
    <property type="match status" value="1"/>
</dbReference>
<dbReference type="GO" id="GO:0043332">
    <property type="term" value="C:mating projection tip"/>
    <property type="evidence" value="ECO:0007669"/>
    <property type="project" value="TreeGrafter"/>
</dbReference>
<evidence type="ECO:0000256" key="1">
    <source>
        <dbReference type="ARBA" id="ARBA00022443"/>
    </source>
</evidence>
<dbReference type="GO" id="GO:0006897">
    <property type="term" value="P:endocytosis"/>
    <property type="evidence" value="ECO:0007669"/>
    <property type="project" value="InterPro"/>
</dbReference>
<dbReference type="Pfam" id="PF00018">
    <property type="entry name" value="SH3_1"/>
    <property type="match status" value="1"/>
</dbReference>
<dbReference type="InterPro" id="IPR036028">
    <property type="entry name" value="SH3-like_dom_sf"/>
</dbReference>
<dbReference type="SMART" id="SM00326">
    <property type="entry name" value="SH3"/>
    <property type="match status" value="1"/>
</dbReference>
<feature type="region of interest" description="Disordered" evidence="3">
    <location>
        <begin position="1"/>
        <end position="60"/>
    </location>
</feature>
<evidence type="ECO:0000256" key="2">
    <source>
        <dbReference type="PROSITE-ProRule" id="PRU00192"/>
    </source>
</evidence>
<proteinExistence type="predicted"/>
<dbReference type="PROSITE" id="PS50002">
    <property type="entry name" value="SH3"/>
    <property type="match status" value="1"/>
</dbReference>
<dbReference type="GO" id="GO:0051666">
    <property type="term" value="P:actin cortical patch localization"/>
    <property type="evidence" value="ECO:0007669"/>
    <property type="project" value="InterPro"/>
</dbReference>